<dbReference type="RefSeq" id="WP_346086753.1">
    <property type="nucleotide sequence ID" value="NZ_BAAAZK010000007.1"/>
</dbReference>
<dbReference type="InterPro" id="IPR008969">
    <property type="entry name" value="CarboxyPept-like_regulatory"/>
</dbReference>
<dbReference type="Proteomes" id="UP001500167">
    <property type="component" value="Unassembled WGS sequence"/>
</dbReference>
<dbReference type="Pfam" id="PF07715">
    <property type="entry name" value="Plug"/>
    <property type="match status" value="1"/>
</dbReference>
<dbReference type="InterPro" id="IPR023996">
    <property type="entry name" value="TonB-dep_OMP_SusC/RagA"/>
</dbReference>
<proteinExistence type="inferred from homology"/>
<comment type="caution">
    <text evidence="3">The sequence shown here is derived from an EMBL/GenBank/DDBJ whole genome shotgun (WGS) entry which is preliminary data.</text>
</comment>
<organism evidence="3 4">
    <name type="scientific">Sphingobacterium ginsenosidimutans</name>
    <dbReference type="NCBI Taxonomy" id="687845"/>
    <lineage>
        <taxon>Bacteria</taxon>
        <taxon>Pseudomonadati</taxon>
        <taxon>Bacteroidota</taxon>
        <taxon>Sphingobacteriia</taxon>
        <taxon>Sphingobacteriales</taxon>
        <taxon>Sphingobacteriaceae</taxon>
        <taxon>Sphingobacterium</taxon>
    </lineage>
</organism>
<keyword evidence="3" id="KW-0675">Receptor</keyword>
<reference evidence="4" key="1">
    <citation type="journal article" date="2019" name="Int. J. Syst. Evol. Microbiol.">
        <title>The Global Catalogue of Microorganisms (GCM) 10K type strain sequencing project: providing services to taxonomists for standard genome sequencing and annotation.</title>
        <authorList>
            <consortium name="The Broad Institute Genomics Platform"/>
            <consortium name="The Broad Institute Genome Sequencing Center for Infectious Disease"/>
            <person name="Wu L."/>
            <person name="Ma J."/>
        </authorList>
    </citation>
    <scope>NUCLEOTIDE SEQUENCE [LARGE SCALE GENOMIC DNA]</scope>
    <source>
        <strain evidence="4">JCM 16722</strain>
    </source>
</reference>
<gene>
    <name evidence="3" type="ORF">GCM10022218_30310</name>
</gene>
<keyword evidence="1" id="KW-0472">Membrane</keyword>
<dbReference type="Gene3D" id="2.170.130.10">
    <property type="entry name" value="TonB-dependent receptor, plug domain"/>
    <property type="match status" value="1"/>
</dbReference>
<comment type="similarity">
    <text evidence="1">Belongs to the TonB-dependent receptor family.</text>
</comment>
<name>A0ABP8A6A5_9SPHI</name>
<dbReference type="Pfam" id="PF13715">
    <property type="entry name" value="CarbopepD_reg_2"/>
    <property type="match status" value="1"/>
</dbReference>
<dbReference type="InterPro" id="IPR039426">
    <property type="entry name" value="TonB-dep_rcpt-like"/>
</dbReference>
<dbReference type="NCBIfam" id="TIGR04056">
    <property type="entry name" value="OMP_RagA_SusC"/>
    <property type="match status" value="1"/>
</dbReference>
<keyword evidence="4" id="KW-1185">Reference proteome</keyword>
<comment type="subcellular location">
    <subcellularLocation>
        <location evidence="1">Cell outer membrane</location>
        <topology evidence="1">Multi-pass membrane protein</topology>
    </subcellularLocation>
</comment>
<keyword evidence="1" id="KW-0998">Cell outer membrane</keyword>
<dbReference type="Gene3D" id="2.60.40.1120">
    <property type="entry name" value="Carboxypeptidase-like, regulatory domain"/>
    <property type="match status" value="1"/>
</dbReference>
<keyword evidence="1" id="KW-0813">Transport</keyword>
<dbReference type="SUPFAM" id="SSF49464">
    <property type="entry name" value="Carboxypeptidase regulatory domain-like"/>
    <property type="match status" value="1"/>
</dbReference>
<dbReference type="EMBL" id="BAAAZK010000007">
    <property type="protein sequence ID" value="GAA4178803.1"/>
    <property type="molecule type" value="Genomic_DNA"/>
</dbReference>
<keyword evidence="1" id="KW-0812">Transmembrane</keyword>
<keyword evidence="1" id="KW-1134">Transmembrane beta strand</keyword>
<dbReference type="SUPFAM" id="SSF56935">
    <property type="entry name" value="Porins"/>
    <property type="match status" value="1"/>
</dbReference>
<sequence>MMIICTLTQVRHWKKLWGIAKPFTLLLFLLYAGQATLYAQAKRPITGVVVDSNHKKVSGASIRVKGTSLATVTDDNGAFMIQVPEANHLLTVSKLGYGQLEVDIHNKNSVEIVLSDKTIEIEETVVVGYGRQKKETVVGAIAQTSGKILERAGGVSSVGAALTGNVPGVITTASTGMPGEEDPRIVIRGRSTWNNTDPLVMVDGVERPLSAVDISSIETVSVLKDASATAVYGVRGANGVILITTKRGREGQMLIRGTVNNIVKTVSQLPGKMDSYDALLLRNKVIAYELGINPASWADYTPQDIINKYRFPADQTERERYVNTDWAKELFRSQAFSQNSSVNIAGGTPFVKYFANADYLYEGDMFRQFENARGYKAGYGFNRLNVRSNLDFQLTPTTKFSTNLAGSRAVRKSPFGGGNNYSYWIAAYTVAPDVIYPRYSDGTWGFNAPNPNAGINSARVLAISGTEYTTTSRITTDFTLEQDLKFLAKGLNVRGTLSLDNTFVEANRGINDANNNTQSKWIDPKTGLPTYQIPFDGTNRFDFVEGIDWTTGAGFVDDRLTYRRLFYQLQLNYATTIAQQHNISAMGLVNRNQYGRGSTVPSYREDWVFRTTYNYKNKYMLEYNGAYTGSEKFAPENRFAFFNSGGVGWLVSEEEFMKPLSFLNTLKLRGSYGDIGDDSGGGQFLYLTQWAYGGTSGMGVDGRFSYSDGNTSPYIWYKENVLGNPNIRWEKVKKLNFGVDFGLFNGQISGKVDFFKDHRTNVLITGGGRSIPSYFGVEAPTANLGEVENKGYEVELKFNKQLNPDWRIWADINFTHAKDKVINADAPELLPEYQKPDNKQVSQTYSYVSSGYYNTWDELYGSTIHESNDLAKLPGNYHILDYNADGIIDAKDNIPYAFPSVPQNTYNCTVGFDWKNFSVMTQWYAVNNVTRQVVLNSFSGQLNLAYDEGSYWSKDNINADVPLPRWLSQSSSYAPGNRYMFDGSYIRLKTAEIAYNFNRESGVIKRLGLQNLRLFLNGNNLVFWSKMPDDRESNYAGTGWASQGAYPTVKRFNLGANITF</sequence>
<dbReference type="PROSITE" id="PS52016">
    <property type="entry name" value="TONB_DEPENDENT_REC_3"/>
    <property type="match status" value="1"/>
</dbReference>
<dbReference type="NCBIfam" id="TIGR04057">
    <property type="entry name" value="SusC_RagA_signa"/>
    <property type="match status" value="1"/>
</dbReference>
<feature type="domain" description="TonB-dependent receptor plug" evidence="2">
    <location>
        <begin position="134"/>
        <end position="240"/>
    </location>
</feature>
<evidence type="ECO:0000313" key="4">
    <source>
        <dbReference type="Proteomes" id="UP001500167"/>
    </source>
</evidence>
<dbReference type="InterPro" id="IPR012910">
    <property type="entry name" value="Plug_dom"/>
</dbReference>
<protein>
    <submittedName>
        <fullName evidence="3">TonB-dependent receptor</fullName>
    </submittedName>
</protein>
<dbReference type="InterPro" id="IPR023997">
    <property type="entry name" value="TonB-dep_OMP_SusC/RagA_CS"/>
</dbReference>
<evidence type="ECO:0000256" key="1">
    <source>
        <dbReference type="PROSITE-ProRule" id="PRU01360"/>
    </source>
</evidence>
<dbReference type="InterPro" id="IPR037066">
    <property type="entry name" value="Plug_dom_sf"/>
</dbReference>
<accession>A0ABP8A6A5</accession>
<evidence type="ECO:0000313" key="3">
    <source>
        <dbReference type="EMBL" id="GAA4178803.1"/>
    </source>
</evidence>
<evidence type="ECO:0000259" key="2">
    <source>
        <dbReference type="Pfam" id="PF07715"/>
    </source>
</evidence>